<gene>
    <name evidence="1" type="ORF">HF292_009755</name>
</gene>
<organism evidence="1 2">
    <name type="scientific">Acidithiobacillus ferruginosus</name>
    <dbReference type="NCBI Taxonomy" id="3063951"/>
    <lineage>
        <taxon>Bacteria</taxon>
        <taxon>Pseudomonadati</taxon>
        <taxon>Pseudomonadota</taxon>
        <taxon>Acidithiobacillia</taxon>
        <taxon>Acidithiobacillales</taxon>
        <taxon>Acidithiobacillaceae</taxon>
        <taxon>Acidithiobacillus</taxon>
    </lineage>
</organism>
<accession>A0ACD5IEF4</accession>
<evidence type="ECO:0000313" key="1">
    <source>
        <dbReference type="EMBL" id="XRP72092.1"/>
    </source>
</evidence>
<evidence type="ECO:0000313" key="2">
    <source>
        <dbReference type="Proteomes" id="UP001196097"/>
    </source>
</evidence>
<protein>
    <submittedName>
        <fullName evidence="1">Uncharacterized protein</fullName>
    </submittedName>
</protein>
<name>A0ACD5IEF4_9PROT</name>
<reference evidence="1 2" key="1">
    <citation type="journal article" date="2021" name="ISME J.">
        <title>Genomic evolution of the class Acidithiobacillia: deep-branching Proteobacteria living in extreme acidic conditions.</title>
        <authorList>
            <person name="Moya-Beltran A."/>
            <person name="Beard S."/>
            <person name="Rojas-Villalobos C."/>
            <person name="Issotta F."/>
            <person name="Gallardo Y."/>
            <person name="Ulloa R."/>
            <person name="Giaveno A."/>
            <person name="Degli Esposti M."/>
            <person name="Johnson D.B."/>
            <person name="Quatrini R."/>
        </authorList>
    </citation>
    <scope>NUCLEOTIDE SEQUENCE [LARGE SCALE GENOMIC DNA]</scope>
    <source>
        <strain evidence="1 2">CF3</strain>
    </source>
</reference>
<proteinExistence type="predicted"/>
<sequence>MALPVFARIKVAGAYGEKLRVEAADRRLSHAALATEYVMRGMDAASSEDDTSLVAFERRIAATVLAGRADIEALQAELDTVAAMLDLFVKVMLVHLPEPSGDEREAIGASALQRYDRFIKQVAETGFDRDRPRAIRKIAILLSQKIAVDEGNGDEH</sequence>
<keyword evidence="2" id="KW-1185">Reference proteome</keyword>
<dbReference type="EMBL" id="CP130946">
    <property type="protein sequence ID" value="XRP72092.1"/>
    <property type="molecule type" value="Genomic_DNA"/>
</dbReference>
<dbReference type="Proteomes" id="UP001196097">
    <property type="component" value="Chromosome"/>
</dbReference>